<protein>
    <submittedName>
        <fullName evidence="5">O-methyltransferase</fullName>
    </submittedName>
</protein>
<proteinExistence type="predicted"/>
<dbReference type="eggNOG" id="ENOG502S7DY">
    <property type="taxonomic scope" value="Eukaryota"/>
</dbReference>
<dbReference type="OMA" id="KHDNTHG"/>
<dbReference type="InterPro" id="IPR029063">
    <property type="entry name" value="SAM-dependent_MTases_sf"/>
</dbReference>
<dbReference type="HOGENOM" id="CLU_005533_0_3_1"/>
<dbReference type="Gene3D" id="3.40.50.150">
    <property type="entry name" value="Vaccinia Virus protein VP39"/>
    <property type="match status" value="1"/>
</dbReference>
<dbReference type="RefSeq" id="XP_007866659.1">
    <property type="nucleotide sequence ID" value="XM_007868468.1"/>
</dbReference>
<evidence type="ECO:0000256" key="1">
    <source>
        <dbReference type="ARBA" id="ARBA00022603"/>
    </source>
</evidence>
<dbReference type="InterPro" id="IPR016461">
    <property type="entry name" value="COMT-like"/>
</dbReference>
<keyword evidence="6" id="KW-1185">Reference proteome</keyword>
<dbReference type="Gene3D" id="1.10.10.10">
    <property type="entry name" value="Winged helix-like DNA-binding domain superfamily/Winged helix DNA-binding domain"/>
    <property type="match status" value="1"/>
</dbReference>
<dbReference type="Pfam" id="PF00891">
    <property type="entry name" value="Methyltransf_2"/>
    <property type="match status" value="1"/>
</dbReference>
<sequence>MTIEDLENLQAVLNDSIDSLKRYYTDISLDFPSLDGQYSADAAESLRSDPKVSQAILNITAASYQLLCTVRPPMMSIFDAATSYLITACLRVTEQINAVELLRDFGAQGLHVNDIALYAGMEPTKLARVFRLLATHHIFREVQPNVFANNRISSVFDSGKDARWLSTQPQAEKHKGTYGAAAFIDHAADECCKSACYLYETLSSPETSHNFKANQAALQTCFKTDKVLFAWLEEPFNQRRFERYGAAIRASSFWNDPKAIINGYDWGSLTANDLIVDVGGGHGMPSLMIARANAEVRIIIQDREAVTEQGKVFWREVFPKALDSGRVSFQAHEFFDKQPQRDVSVFVLRTVLHDWPDKNCVTILKHLRDAAGTKTKLLIGDWIIPLACSEGAEAPQILGALKVTVPSPLLANHGRANSIPYALDMAMQVILNGQERTLAHHADLAARGGWRISQVNPIEGSCFGYMVAEPV</sequence>
<evidence type="ECO:0000313" key="6">
    <source>
        <dbReference type="Proteomes" id="UP000030669"/>
    </source>
</evidence>
<reference evidence="5 6" key="1">
    <citation type="journal article" date="2012" name="Science">
        <title>The Paleozoic origin of enzymatic lignin decomposition reconstructed from 31 fungal genomes.</title>
        <authorList>
            <person name="Floudas D."/>
            <person name="Binder M."/>
            <person name="Riley R."/>
            <person name="Barry K."/>
            <person name="Blanchette R.A."/>
            <person name="Henrissat B."/>
            <person name="Martinez A.T."/>
            <person name="Otillar R."/>
            <person name="Spatafora J.W."/>
            <person name="Yadav J.S."/>
            <person name="Aerts A."/>
            <person name="Benoit I."/>
            <person name="Boyd A."/>
            <person name="Carlson A."/>
            <person name="Copeland A."/>
            <person name="Coutinho P.M."/>
            <person name="de Vries R.P."/>
            <person name="Ferreira P."/>
            <person name="Findley K."/>
            <person name="Foster B."/>
            <person name="Gaskell J."/>
            <person name="Glotzer D."/>
            <person name="Gorecki P."/>
            <person name="Heitman J."/>
            <person name="Hesse C."/>
            <person name="Hori C."/>
            <person name="Igarashi K."/>
            <person name="Jurgens J.A."/>
            <person name="Kallen N."/>
            <person name="Kersten P."/>
            <person name="Kohler A."/>
            <person name="Kuees U."/>
            <person name="Kumar T.K.A."/>
            <person name="Kuo A."/>
            <person name="LaButti K."/>
            <person name="Larrondo L.F."/>
            <person name="Lindquist E."/>
            <person name="Ling A."/>
            <person name="Lombard V."/>
            <person name="Lucas S."/>
            <person name="Lundell T."/>
            <person name="Martin R."/>
            <person name="McLaughlin D.J."/>
            <person name="Morgenstern I."/>
            <person name="Morin E."/>
            <person name="Murat C."/>
            <person name="Nagy L.G."/>
            <person name="Nolan M."/>
            <person name="Ohm R.A."/>
            <person name="Patyshakuliyeva A."/>
            <person name="Rokas A."/>
            <person name="Ruiz-Duenas F.J."/>
            <person name="Sabat G."/>
            <person name="Salamov A."/>
            <person name="Samejima M."/>
            <person name="Schmutz J."/>
            <person name="Slot J.C."/>
            <person name="St John F."/>
            <person name="Stenlid J."/>
            <person name="Sun H."/>
            <person name="Sun S."/>
            <person name="Syed K."/>
            <person name="Tsang A."/>
            <person name="Wiebenga A."/>
            <person name="Young D."/>
            <person name="Pisabarro A."/>
            <person name="Eastwood D.C."/>
            <person name="Martin F."/>
            <person name="Cullen D."/>
            <person name="Grigoriev I.V."/>
            <person name="Hibbett D.S."/>
        </authorList>
    </citation>
    <scope>NUCLEOTIDE SEQUENCE [LARGE SCALE GENOMIC DNA]</scope>
    <source>
        <strain evidence="5 6">ATCC 11539</strain>
    </source>
</reference>
<dbReference type="PANTHER" id="PTHR43712">
    <property type="entry name" value="PUTATIVE (AFU_ORTHOLOGUE AFUA_4G14580)-RELATED"/>
    <property type="match status" value="1"/>
</dbReference>
<keyword evidence="3" id="KW-0949">S-adenosyl-L-methionine</keyword>
<dbReference type="AlphaFoldDB" id="S7RKA5"/>
<dbReference type="PANTHER" id="PTHR43712:SF2">
    <property type="entry name" value="O-METHYLTRANSFERASE CICE"/>
    <property type="match status" value="1"/>
</dbReference>
<dbReference type="InterPro" id="IPR036388">
    <property type="entry name" value="WH-like_DNA-bd_sf"/>
</dbReference>
<dbReference type="OrthoDB" id="2410195at2759"/>
<dbReference type="GO" id="GO:0008171">
    <property type="term" value="F:O-methyltransferase activity"/>
    <property type="evidence" value="ECO:0007669"/>
    <property type="project" value="InterPro"/>
</dbReference>
<dbReference type="Proteomes" id="UP000030669">
    <property type="component" value="Unassembled WGS sequence"/>
</dbReference>
<dbReference type="GeneID" id="19306174"/>
<dbReference type="InterPro" id="IPR001077">
    <property type="entry name" value="COMT_C"/>
</dbReference>
<dbReference type="SUPFAM" id="SSF46785">
    <property type="entry name" value="Winged helix' DNA-binding domain"/>
    <property type="match status" value="1"/>
</dbReference>
<gene>
    <name evidence="5" type="ORF">GLOTRDRAFT_43128</name>
</gene>
<dbReference type="InterPro" id="IPR036390">
    <property type="entry name" value="WH_DNA-bd_sf"/>
</dbReference>
<feature type="domain" description="O-methyltransferase C-terminal" evidence="4">
    <location>
        <begin position="269"/>
        <end position="450"/>
    </location>
</feature>
<evidence type="ECO:0000256" key="3">
    <source>
        <dbReference type="ARBA" id="ARBA00022691"/>
    </source>
</evidence>
<dbReference type="SUPFAM" id="SSF53335">
    <property type="entry name" value="S-adenosyl-L-methionine-dependent methyltransferases"/>
    <property type="match status" value="1"/>
</dbReference>
<dbReference type="GO" id="GO:0032259">
    <property type="term" value="P:methylation"/>
    <property type="evidence" value="ECO:0007669"/>
    <property type="project" value="UniProtKB-KW"/>
</dbReference>
<dbReference type="PROSITE" id="PS51683">
    <property type="entry name" value="SAM_OMT_II"/>
    <property type="match status" value="1"/>
</dbReference>
<dbReference type="KEGG" id="gtr:GLOTRDRAFT_43128"/>
<keyword evidence="1 5" id="KW-0489">Methyltransferase</keyword>
<dbReference type="EMBL" id="KB469303">
    <property type="protein sequence ID" value="EPQ54825.1"/>
    <property type="molecule type" value="Genomic_DNA"/>
</dbReference>
<accession>S7RKA5</accession>
<evidence type="ECO:0000256" key="2">
    <source>
        <dbReference type="ARBA" id="ARBA00022679"/>
    </source>
</evidence>
<evidence type="ECO:0000259" key="4">
    <source>
        <dbReference type="Pfam" id="PF00891"/>
    </source>
</evidence>
<name>S7RKA5_GLOTA</name>
<evidence type="ECO:0000313" key="5">
    <source>
        <dbReference type="EMBL" id="EPQ54825.1"/>
    </source>
</evidence>
<keyword evidence="2 5" id="KW-0808">Transferase</keyword>
<organism evidence="5 6">
    <name type="scientific">Gloeophyllum trabeum (strain ATCC 11539 / FP-39264 / Madison 617)</name>
    <name type="common">Brown rot fungus</name>
    <dbReference type="NCBI Taxonomy" id="670483"/>
    <lineage>
        <taxon>Eukaryota</taxon>
        <taxon>Fungi</taxon>
        <taxon>Dikarya</taxon>
        <taxon>Basidiomycota</taxon>
        <taxon>Agaricomycotina</taxon>
        <taxon>Agaricomycetes</taxon>
        <taxon>Gloeophyllales</taxon>
        <taxon>Gloeophyllaceae</taxon>
        <taxon>Gloeophyllum</taxon>
    </lineage>
</organism>